<proteinExistence type="predicted"/>
<dbReference type="OrthoDB" id="792900at2"/>
<dbReference type="Proteomes" id="UP000391834">
    <property type="component" value="Unassembled WGS sequence"/>
</dbReference>
<evidence type="ECO:0000256" key="1">
    <source>
        <dbReference type="SAM" id="Phobius"/>
    </source>
</evidence>
<dbReference type="Gene3D" id="1.20.120.1490">
    <property type="match status" value="1"/>
</dbReference>
<accession>A0A5M4AZD6</accession>
<sequence>MSRLRATYSTLIDSAMKKTQFLIWAVIILFAMNVATIVTIVVSRSRTVKQETTNVQPPPTDPDAVRFHFFAQELGLKPDQMDAFRNANRNFNPRVRQLSMQMAGMRQEMVNELGKENPDRQKLDSLAAAFGNLHRELKEQTINYYMELRSVCTPEQQHQLHVLFRTMLNPNNDLPLHRYGRGWRHGRGMGRGRPGN</sequence>
<organism evidence="2 3">
    <name type="scientific">Prolixibacter bellariivorans</name>
    <dbReference type="NCBI Taxonomy" id="314319"/>
    <lineage>
        <taxon>Bacteria</taxon>
        <taxon>Pseudomonadati</taxon>
        <taxon>Bacteroidota</taxon>
        <taxon>Bacteroidia</taxon>
        <taxon>Marinilabiliales</taxon>
        <taxon>Prolixibacteraceae</taxon>
        <taxon>Prolixibacter</taxon>
    </lineage>
</organism>
<dbReference type="AlphaFoldDB" id="A0A5M4AZD6"/>
<feature type="transmembrane region" description="Helical" evidence="1">
    <location>
        <begin position="21"/>
        <end position="42"/>
    </location>
</feature>
<dbReference type="InterPro" id="IPR025961">
    <property type="entry name" value="Metal_resist"/>
</dbReference>
<evidence type="ECO:0000313" key="2">
    <source>
        <dbReference type="EMBL" id="GET33011.1"/>
    </source>
</evidence>
<keyword evidence="3" id="KW-1185">Reference proteome</keyword>
<dbReference type="EMBL" id="BLAX01000001">
    <property type="protein sequence ID" value="GET33011.1"/>
    <property type="molecule type" value="Genomic_DNA"/>
</dbReference>
<evidence type="ECO:0008006" key="4">
    <source>
        <dbReference type="Google" id="ProtNLM"/>
    </source>
</evidence>
<evidence type="ECO:0000313" key="3">
    <source>
        <dbReference type="Proteomes" id="UP000391834"/>
    </source>
</evidence>
<keyword evidence="1" id="KW-0472">Membrane</keyword>
<dbReference type="Pfam" id="PF13801">
    <property type="entry name" value="Metal_resist"/>
    <property type="match status" value="1"/>
</dbReference>
<gene>
    <name evidence="2" type="ORF">PbJCM13498_18740</name>
</gene>
<protein>
    <recommendedName>
        <fullName evidence="4">Periplasmic heavy metal sensor</fullName>
    </recommendedName>
</protein>
<keyword evidence="1" id="KW-0812">Transmembrane</keyword>
<keyword evidence="1" id="KW-1133">Transmembrane helix</keyword>
<name>A0A5M4AZD6_9BACT</name>
<reference evidence="2 3" key="1">
    <citation type="submission" date="2019-10" db="EMBL/GenBank/DDBJ databases">
        <title>Prolixibacter strains distinguished by the presence of nitrate reductase genes were adept at nitrate-dependent anaerobic corrosion of metallic iron and carbon steel.</title>
        <authorList>
            <person name="Iino T."/>
            <person name="Shono N."/>
            <person name="Ito K."/>
            <person name="Nakamura R."/>
            <person name="Sueoka K."/>
            <person name="Harayama S."/>
            <person name="Ohkuma M."/>
        </authorList>
    </citation>
    <scope>NUCLEOTIDE SEQUENCE [LARGE SCALE GENOMIC DNA]</scope>
    <source>
        <strain evidence="2 3">JCM 13498</strain>
    </source>
</reference>
<comment type="caution">
    <text evidence="2">The sequence shown here is derived from an EMBL/GenBank/DDBJ whole genome shotgun (WGS) entry which is preliminary data.</text>
</comment>